<name>A0A1H9FHA3_9PROT</name>
<organism evidence="3 4">
    <name type="scientific">Nitrosomonas ureae</name>
    <dbReference type="NCBI Taxonomy" id="44577"/>
    <lineage>
        <taxon>Bacteria</taxon>
        <taxon>Pseudomonadati</taxon>
        <taxon>Pseudomonadota</taxon>
        <taxon>Betaproteobacteria</taxon>
        <taxon>Nitrosomonadales</taxon>
        <taxon>Nitrosomonadaceae</taxon>
        <taxon>Nitrosomonas</taxon>
    </lineage>
</organism>
<evidence type="ECO:0000313" key="3">
    <source>
        <dbReference type="EMBL" id="SEQ37294.1"/>
    </source>
</evidence>
<dbReference type="AlphaFoldDB" id="A0A1H9FHA3"/>
<accession>A0A1H9FHA3</accession>
<evidence type="ECO:0000313" key="4">
    <source>
        <dbReference type="Proteomes" id="UP000181998"/>
    </source>
</evidence>
<dbReference type="EMBL" id="FOFX01000043">
    <property type="protein sequence ID" value="SEQ37294.1"/>
    <property type="molecule type" value="Genomic_DNA"/>
</dbReference>
<protein>
    <recommendedName>
        <fullName evidence="2">C2H2-type domain-containing protein</fullName>
    </recommendedName>
</protein>
<evidence type="ECO:0000259" key="2">
    <source>
        <dbReference type="PROSITE" id="PS00028"/>
    </source>
</evidence>
<dbReference type="InterPro" id="IPR013087">
    <property type="entry name" value="Znf_C2H2_type"/>
</dbReference>
<dbReference type="PROSITE" id="PS00028">
    <property type="entry name" value="ZINC_FINGER_C2H2_1"/>
    <property type="match status" value="1"/>
</dbReference>
<proteinExistence type="predicted"/>
<keyword evidence="1" id="KW-0472">Membrane</keyword>
<sequence>MMKHCAQCSKPIAQDTKICPHCGTHSPHRYLWSDPRTIIGWTIFIFILMVIFDK</sequence>
<evidence type="ECO:0000256" key="1">
    <source>
        <dbReference type="SAM" id="Phobius"/>
    </source>
</evidence>
<dbReference type="Proteomes" id="UP000181998">
    <property type="component" value="Unassembled WGS sequence"/>
</dbReference>
<gene>
    <name evidence="3" type="ORF">SAMN05421510_104316</name>
</gene>
<feature type="transmembrane region" description="Helical" evidence="1">
    <location>
        <begin position="35"/>
        <end position="52"/>
    </location>
</feature>
<reference evidence="3 4" key="1">
    <citation type="submission" date="2016-10" db="EMBL/GenBank/DDBJ databases">
        <authorList>
            <person name="de Groot N.N."/>
        </authorList>
    </citation>
    <scope>NUCLEOTIDE SEQUENCE [LARGE SCALE GENOMIC DNA]</scope>
    <source>
        <strain evidence="3 4">Nm9</strain>
    </source>
</reference>
<feature type="domain" description="C2H2-type" evidence="2">
    <location>
        <begin position="5"/>
        <end position="25"/>
    </location>
</feature>
<keyword evidence="1" id="KW-1133">Transmembrane helix</keyword>
<keyword evidence="1" id="KW-0812">Transmembrane</keyword>